<feature type="non-terminal residue" evidence="9">
    <location>
        <position position="475"/>
    </location>
</feature>
<dbReference type="EMBL" id="CP000595">
    <property type="protein sequence ID" value="ABO99874.1"/>
    <property type="molecule type" value="Genomic_DNA"/>
</dbReference>
<dbReference type="OMA" id="WRMFKNI"/>
<evidence type="ECO:0000256" key="5">
    <source>
        <dbReference type="ARBA" id="ARBA00023157"/>
    </source>
</evidence>
<dbReference type="GO" id="GO:0000139">
    <property type="term" value="C:Golgi membrane"/>
    <property type="evidence" value="ECO:0007669"/>
    <property type="project" value="TreeGrafter"/>
</dbReference>
<evidence type="ECO:0000256" key="2">
    <source>
        <dbReference type="ARBA" id="ARBA00004922"/>
    </source>
</evidence>
<reference evidence="9 10" key="1">
    <citation type="journal article" date="2007" name="Proc. Natl. Acad. Sci. U.S.A.">
        <title>The tiny eukaryote Ostreococcus provides genomic insights into the paradox of plankton speciation.</title>
        <authorList>
            <person name="Palenik B."/>
            <person name="Grimwood J."/>
            <person name="Aerts A."/>
            <person name="Rouze P."/>
            <person name="Salamov A."/>
            <person name="Putnam N."/>
            <person name="Dupont C."/>
            <person name="Jorgensen R."/>
            <person name="Derelle E."/>
            <person name="Rombauts S."/>
            <person name="Zhou K."/>
            <person name="Otillar R."/>
            <person name="Merchant S.S."/>
            <person name="Podell S."/>
            <person name="Gaasterland T."/>
            <person name="Napoli C."/>
            <person name="Gendler K."/>
            <person name="Manuell A."/>
            <person name="Tai V."/>
            <person name="Vallon O."/>
            <person name="Piganeau G."/>
            <person name="Jancek S."/>
            <person name="Heijde M."/>
            <person name="Jabbari K."/>
            <person name="Bowler C."/>
            <person name="Lohr M."/>
            <person name="Robbens S."/>
            <person name="Werner G."/>
            <person name="Dubchak I."/>
            <person name="Pazour G.J."/>
            <person name="Ren Q."/>
            <person name="Paulsen I."/>
            <person name="Delwiche C."/>
            <person name="Schmutz J."/>
            <person name="Rokhsar D."/>
            <person name="Van de Peer Y."/>
            <person name="Moreau H."/>
            <person name="Grigoriev I.V."/>
        </authorList>
    </citation>
    <scope>NUCLEOTIDE SEQUENCE [LARGE SCALE GENOMIC DNA]</scope>
    <source>
        <strain evidence="9 10">CCE9901</strain>
    </source>
</reference>
<dbReference type="PANTHER" id="PTHR11742:SF6">
    <property type="entry name" value="MANNOSYL-OLIGOSACCHARIDE ALPHA-1,2-MANNOSIDASE IA-RELATED"/>
    <property type="match status" value="1"/>
</dbReference>
<keyword evidence="8" id="KW-0326">Glycosidase</keyword>
<dbReference type="GO" id="GO:0005975">
    <property type="term" value="P:carbohydrate metabolic process"/>
    <property type="evidence" value="ECO:0007669"/>
    <property type="project" value="InterPro"/>
</dbReference>
<keyword evidence="5 7" id="KW-1015">Disulfide bond</keyword>
<evidence type="ECO:0000313" key="9">
    <source>
        <dbReference type="EMBL" id="ABO99874.1"/>
    </source>
</evidence>
<dbReference type="CAZy" id="GH47">
    <property type="family name" value="Glycoside Hydrolase Family 47"/>
</dbReference>
<dbReference type="PANTHER" id="PTHR11742">
    <property type="entry name" value="MANNOSYL-OLIGOSACCHARIDE ALPHA-1,2-MANNOSIDASE-RELATED"/>
    <property type="match status" value="1"/>
</dbReference>
<organism evidence="9 10">
    <name type="scientific">Ostreococcus lucimarinus (strain CCE9901)</name>
    <dbReference type="NCBI Taxonomy" id="436017"/>
    <lineage>
        <taxon>Eukaryota</taxon>
        <taxon>Viridiplantae</taxon>
        <taxon>Chlorophyta</taxon>
        <taxon>Mamiellophyceae</taxon>
        <taxon>Mamiellales</taxon>
        <taxon>Bathycoccaceae</taxon>
        <taxon>Ostreococcus</taxon>
    </lineage>
</organism>
<evidence type="ECO:0000256" key="7">
    <source>
        <dbReference type="PIRSR" id="PIRSR601382-3"/>
    </source>
</evidence>
<dbReference type="Gene3D" id="1.50.10.10">
    <property type="match status" value="1"/>
</dbReference>
<dbReference type="Pfam" id="PF01532">
    <property type="entry name" value="Glyco_hydro_47"/>
    <property type="match status" value="1"/>
</dbReference>
<evidence type="ECO:0000256" key="3">
    <source>
        <dbReference type="ARBA" id="ARBA00007658"/>
    </source>
</evidence>
<evidence type="ECO:0000256" key="4">
    <source>
        <dbReference type="ARBA" id="ARBA00022801"/>
    </source>
</evidence>
<dbReference type="SUPFAM" id="SSF48225">
    <property type="entry name" value="Seven-hairpin glycosidases"/>
    <property type="match status" value="1"/>
</dbReference>
<dbReference type="KEGG" id="olu:OSTLU_1811"/>
<evidence type="ECO:0000313" key="10">
    <source>
        <dbReference type="Proteomes" id="UP000001568"/>
    </source>
</evidence>
<dbReference type="Gramene" id="ABO99874">
    <property type="protein sequence ID" value="ABO99874"/>
    <property type="gene ID" value="OSTLU_1811"/>
</dbReference>
<dbReference type="Proteomes" id="UP000001568">
    <property type="component" value="Chromosome 15"/>
</dbReference>
<dbReference type="GO" id="GO:0005783">
    <property type="term" value="C:endoplasmic reticulum"/>
    <property type="evidence" value="ECO:0007669"/>
    <property type="project" value="TreeGrafter"/>
</dbReference>
<dbReference type="GO" id="GO:0005509">
    <property type="term" value="F:calcium ion binding"/>
    <property type="evidence" value="ECO:0007669"/>
    <property type="project" value="InterPro"/>
</dbReference>
<feature type="binding site" evidence="6">
    <location>
        <position position="460"/>
    </location>
    <ligand>
        <name>Ca(2+)</name>
        <dbReference type="ChEBI" id="CHEBI:29108"/>
    </ligand>
</feature>
<comment type="cofactor">
    <cofactor evidence="1 6">
        <name>Ca(2+)</name>
        <dbReference type="ChEBI" id="CHEBI:29108"/>
    </cofactor>
</comment>
<protein>
    <recommendedName>
        <fullName evidence="8">alpha-1,2-Mannosidase</fullName>
        <ecNumber evidence="8">3.2.1.-</ecNumber>
    </recommendedName>
</protein>
<gene>
    <name evidence="9" type="ORF">OSTLU_1811</name>
</gene>
<keyword evidence="4 8" id="KW-0378">Hydrolase</keyword>
<keyword evidence="6" id="KW-0106">Calcium</keyword>
<name>A4S883_OSTLU</name>
<dbReference type="PRINTS" id="PR00747">
    <property type="entry name" value="GLYHDRLASE47"/>
</dbReference>
<keyword evidence="10" id="KW-1185">Reference proteome</keyword>
<sequence length="475" mass="52226">DAGRRDEVKAAMREAFGAYRTHALGHDELAPRARTGRDDFGGIGATLIDSLDTLHIMGLRAEFDEALRYLKKPGSAFRDLVQGETDRDVSVFETNIRVLGGLLAAHDLSGDADVLELAESIAARLSAAFDTPSGVPHSFVNVKTGNSFGLPWTKGASILADFGSMHLEWATLSARTKNPVYEAHTNHVFETVSSLGRRGKSGASTKGLFSAHFNVDTGEFAGGDVTFGALGDSFYEYLIKCWRSLGDLKDAETWREMFDEAMLGMKTSLLRDWKTDEATGEKYSYVSPIGGSGAGSMEHLACFVPGMLVLGAAEAPTPTTADEYVQIAKDIARTCVEMYSSQPCGLSADHVRFDSGSKTISNINGKNIQRPETVESLFYLYRKTGDEIYRTQAWKIFQSMKSAYRVPESGGWQGVLDVSKTPTAGDDKMQSFFLAETLKYLYLIFTDSDTMHLDEWVFNTEAHPLRITKARERLN</sequence>
<dbReference type="InterPro" id="IPR036026">
    <property type="entry name" value="Seven-hairpin_glycosidases"/>
</dbReference>
<dbReference type="InterPro" id="IPR001382">
    <property type="entry name" value="Glyco_hydro_47"/>
</dbReference>
<comment type="pathway">
    <text evidence="2">Protein modification; protein glycosylation.</text>
</comment>
<dbReference type="RefSeq" id="XP_001421581.1">
    <property type="nucleotide sequence ID" value="XM_001421544.1"/>
</dbReference>
<feature type="non-terminal residue" evidence="9">
    <location>
        <position position="1"/>
    </location>
</feature>
<dbReference type="OrthoDB" id="8118055at2759"/>
<accession>A4S883</accession>
<comment type="similarity">
    <text evidence="3 8">Belongs to the glycosyl hydrolase 47 family.</text>
</comment>
<dbReference type="AlphaFoldDB" id="A4S883"/>
<dbReference type="GeneID" id="5005855"/>
<dbReference type="GO" id="GO:0004571">
    <property type="term" value="F:mannosyl-oligosaccharide 1,2-alpha-mannosidase activity"/>
    <property type="evidence" value="ECO:0007669"/>
    <property type="project" value="InterPro"/>
</dbReference>
<evidence type="ECO:0000256" key="1">
    <source>
        <dbReference type="ARBA" id="ARBA00001913"/>
    </source>
</evidence>
<dbReference type="STRING" id="436017.A4S883"/>
<keyword evidence="6" id="KW-0479">Metal-binding</keyword>
<dbReference type="eggNOG" id="KOG2204">
    <property type="taxonomic scope" value="Eukaryota"/>
</dbReference>
<evidence type="ECO:0000256" key="8">
    <source>
        <dbReference type="RuleBase" id="RU361193"/>
    </source>
</evidence>
<feature type="disulfide bond" evidence="7">
    <location>
        <begin position="302"/>
        <end position="335"/>
    </location>
</feature>
<evidence type="ECO:0000256" key="6">
    <source>
        <dbReference type="PIRSR" id="PIRSR601382-2"/>
    </source>
</evidence>
<dbReference type="EC" id="3.2.1.-" evidence="8"/>
<proteinExistence type="inferred from homology"/>
<dbReference type="InterPro" id="IPR050749">
    <property type="entry name" value="Glycosyl_Hydrolase_47"/>
</dbReference>
<dbReference type="HOGENOM" id="CLU_003818_3_2_1"/>
<dbReference type="InterPro" id="IPR012341">
    <property type="entry name" value="6hp_glycosidase-like_sf"/>
</dbReference>